<evidence type="ECO:0000313" key="1">
    <source>
        <dbReference type="EMBL" id="SLK03997.1"/>
    </source>
</evidence>
<name>A0A1U6I7M7_9SPHN</name>
<gene>
    <name evidence="1" type="ORF">SAMN06295987_104321</name>
</gene>
<evidence type="ECO:0000313" key="2">
    <source>
        <dbReference type="Proteomes" id="UP000190989"/>
    </source>
</evidence>
<keyword evidence="2" id="KW-1185">Reference proteome</keyword>
<dbReference type="Proteomes" id="UP000190989">
    <property type="component" value="Unassembled WGS sequence"/>
</dbReference>
<dbReference type="EMBL" id="FVZE01000004">
    <property type="protein sequence ID" value="SLK03997.1"/>
    <property type="molecule type" value="Genomic_DNA"/>
</dbReference>
<organism evidence="1 2">
    <name type="scientific">Novosphingobium mathurense</name>
    <dbReference type="NCBI Taxonomy" id="428990"/>
    <lineage>
        <taxon>Bacteria</taxon>
        <taxon>Pseudomonadati</taxon>
        <taxon>Pseudomonadota</taxon>
        <taxon>Alphaproteobacteria</taxon>
        <taxon>Sphingomonadales</taxon>
        <taxon>Sphingomonadaceae</taxon>
        <taxon>Novosphingobium</taxon>
    </lineage>
</organism>
<dbReference type="STRING" id="428990.SAMN06295987_104321"/>
<sequence length="351" mass="38623">MATKSIVEQPRRTAADILGTAPQTNGAVRSQATTIEQSRAIAEVQAAVVVAHHNPRDKARALNEALESCRTREVAENAFFKFPRGGQSVSGETIHLARELARCWGNIDYKIAELSRDDEGGASEMMAIAWDLETNARASLTFIVPHLRDKRGGPERLTDVRDIYENNANMGARRLRECIFAVLPKYLVQAAADECRNTLETRNAEVPLPKRIAEALSAFAKIGIDKSRIEAKLGSTSKFTAVDLANLQISFKSITRNEISADDEFPRLEGSAPTISKLDMMEEVLEGPTEEQRGEAHTETDLLTRIQSAANREEWEAAEKAVGAADIDDEERLELSRALEAKRAELVGGVQ</sequence>
<protein>
    <submittedName>
        <fullName evidence="1">Uncharacterized protein</fullName>
    </submittedName>
</protein>
<dbReference type="AlphaFoldDB" id="A0A1U6I7M7"/>
<proteinExistence type="predicted"/>
<accession>A0A1U6I7M7</accession>
<reference evidence="2" key="1">
    <citation type="submission" date="2017-02" db="EMBL/GenBank/DDBJ databases">
        <authorList>
            <person name="Varghese N."/>
            <person name="Submissions S."/>
        </authorList>
    </citation>
    <scope>NUCLEOTIDE SEQUENCE [LARGE SCALE GENOMIC DNA]</scope>
    <source>
        <strain evidence="2">SM117</strain>
    </source>
</reference>